<sequence>MRSPRSTSPVAVGKEETHSQRFLKNGRGQDAATAAARPAHPEDGVGLAEGEGVVLVRELRARAGQLHCLEHTQIQSYATTATAERPAQPSIVDCVALVEVPGRHAGDVEGPRPRQHGQQQQGQPRLLQRHTRTPRHMTRRDEGRRRTSGPAPSTRSSPFFCEVDVFL</sequence>
<proteinExistence type="predicted"/>
<protein>
    <submittedName>
        <fullName evidence="2">Uncharacterized protein</fullName>
    </submittedName>
</protein>
<gene>
    <name evidence="2" type="ORF">EYF80_049863</name>
</gene>
<feature type="compositionally biased region" description="Low complexity" evidence="1">
    <location>
        <begin position="116"/>
        <end position="126"/>
    </location>
</feature>
<evidence type="ECO:0000313" key="2">
    <source>
        <dbReference type="EMBL" id="TNN39966.1"/>
    </source>
</evidence>
<keyword evidence="3" id="KW-1185">Reference proteome</keyword>
<name>A0A4Z2FFF2_9TELE</name>
<organism evidence="2 3">
    <name type="scientific">Liparis tanakae</name>
    <name type="common">Tanaka's snailfish</name>
    <dbReference type="NCBI Taxonomy" id="230148"/>
    <lineage>
        <taxon>Eukaryota</taxon>
        <taxon>Metazoa</taxon>
        <taxon>Chordata</taxon>
        <taxon>Craniata</taxon>
        <taxon>Vertebrata</taxon>
        <taxon>Euteleostomi</taxon>
        <taxon>Actinopterygii</taxon>
        <taxon>Neopterygii</taxon>
        <taxon>Teleostei</taxon>
        <taxon>Neoteleostei</taxon>
        <taxon>Acanthomorphata</taxon>
        <taxon>Eupercaria</taxon>
        <taxon>Perciformes</taxon>
        <taxon>Cottioidei</taxon>
        <taxon>Cottales</taxon>
        <taxon>Liparidae</taxon>
        <taxon>Liparis</taxon>
    </lineage>
</organism>
<reference evidence="2 3" key="1">
    <citation type="submission" date="2019-03" db="EMBL/GenBank/DDBJ databases">
        <title>First draft genome of Liparis tanakae, snailfish: a comprehensive survey of snailfish specific genes.</title>
        <authorList>
            <person name="Kim W."/>
            <person name="Song I."/>
            <person name="Jeong J.-H."/>
            <person name="Kim D."/>
            <person name="Kim S."/>
            <person name="Ryu S."/>
            <person name="Song J.Y."/>
            <person name="Lee S.K."/>
        </authorList>
    </citation>
    <scope>NUCLEOTIDE SEQUENCE [LARGE SCALE GENOMIC DNA]</scope>
    <source>
        <tissue evidence="2">Muscle</tissue>
    </source>
</reference>
<feature type="region of interest" description="Disordered" evidence="1">
    <location>
        <begin position="1"/>
        <end position="46"/>
    </location>
</feature>
<dbReference type="EMBL" id="SRLO01001230">
    <property type="protein sequence ID" value="TNN39966.1"/>
    <property type="molecule type" value="Genomic_DNA"/>
</dbReference>
<evidence type="ECO:0000256" key="1">
    <source>
        <dbReference type="SAM" id="MobiDB-lite"/>
    </source>
</evidence>
<feature type="compositionally biased region" description="Low complexity" evidence="1">
    <location>
        <begin position="31"/>
        <end position="46"/>
    </location>
</feature>
<evidence type="ECO:0000313" key="3">
    <source>
        <dbReference type="Proteomes" id="UP000314294"/>
    </source>
</evidence>
<feature type="region of interest" description="Disordered" evidence="1">
    <location>
        <begin position="104"/>
        <end position="157"/>
    </location>
</feature>
<dbReference type="AlphaFoldDB" id="A0A4Z2FFF2"/>
<dbReference type="Proteomes" id="UP000314294">
    <property type="component" value="Unassembled WGS sequence"/>
</dbReference>
<accession>A0A4Z2FFF2</accession>
<comment type="caution">
    <text evidence="2">The sequence shown here is derived from an EMBL/GenBank/DDBJ whole genome shotgun (WGS) entry which is preliminary data.</text>
</comment>
<feature type="compositionally biased region" description="Basic residues" evidence="1">
    <location>
        <begin position="127"/>
        <end position="138"/>
    </location>
</feature>